<dbReference type="GO" id="GO:0019752">
    <property type="term" value="P:carboxylic acid metabolic process"/>
    <property type="evidence" value="ECO:0007669"/>
    <property type="project" value="InterPro"/>
</dbReference>
<organism evidence="4 5">
    <name type="scientific">Biomaibacter acetigenes</name>
    <dbReference type="NCBI Taxonomy" id="2316383"/>
    <lineage>
        <taxon>Bacteria</taxon>
        <taxon>Bacillati</taxon>
        <taxon>Bacillota</taxon>
        <taxon>Clostridia</taxon>
        <taxon>Thermosediminibacterales</taxon>
        <taxon>Tepidanaerobacteraceae</taxon>
        <taxon>Biomaibacter</taxon>
    </lineage>
</organism>
<dbReference type="AlphaFoldDB" id="A0A3G2R769"/>
<dbReference type="SUPFAM" id="SSF51569">
    <property type="entry name" value="Aldolase"/>
    <property type="match status" value="1"/>
</dbReference>
<dbReference type="RefSeq" id="WP_120765722.1">
    <property type="nucleotide sequence ID" value="NZ_CP033169.1"/>
</dbReference>
<dbReference type="GO" id="GO:0046912">
    <property type="term" value="F:acyltransferase activity, acyl groups converted into alkyl on transfer"/>
    <property type="evidence" value="ECO:0007669"/>
    <property type="project" value="InterPro"/>
</dbReference>
<evidence type="ECO:0000256" key="1">
    <source>
        <dbReference type="ARBA" id="ARBA00022679"/>
    </source>
</evidence>
<dbReference type="Gene3D" id="1.10.238.260">
    <property type="match status" value="1"/>
</dbReference>
<accession>A0A3G2R769</accession>
<protein>
    <submittedName>
        <fullName evidence="4">Pyruvate carboxyltransferase</fullName>
    </submittedName>
</protein>
<dbReference type="PROSITE" id="PS50991">
    <property type="entry name" value="PYR_CT"/>
    <property type="match status" value="1"/>
</dbReference>
<evidence type="ECO:0000313" key="4">
    <source>
        <dbReference type="EMBL" id="AYO31215.1"/>
    </source>
</evidence>
<keyword evidence="4" id="KW-0670">Pyruvate</keyword>
<dbReference type="EMBL" id="CP033169">
    <property type="protein sequence ID" value="AYO31215.1"/>
    <property type="molecule type" value="Genomic_DNA"/>
</dbReference>
<evidence type="ECO:0000259" key="3">
    <source>
        <dbReference type="PROSITE" id="PS50991"/>
    </source>
</evidence>
<dbReference type="PROSITE" id="PS00815">
    <property type="entry name" value="AIPM_HOMOCIT_SYNTH_1"/>
    <property type="match status" value="1"/>
</dbReference>
<evidence type="ECO:0000313" key="5">
    <source>
        <dbReference type="Proteomes" id="UP000280960"/>
    </source>
</evidence>
<dbReference type="KEGG" id="bacg:D2962_11930"/>
<keyword evidence="5" id="KW-1185">Reference proteome</keyword>
<dbReference type="PANTHER" id="PTHR42880">
    <property type="entry name" value="HOMOCITRATE SYNTHASE"/>
    <property type="match status" value="1"/>
</dbReference>
<dbReference type="Gene3D" id="3.20.20.70">
    <property type="entry name" value="Aldolase class I"/>
    <property type="match status" value="1"/>
</dbReference>
<sequence length="407" mass="45302">MSSTPWKTDKWFVSPWDYEKEVTEGLKFPPKIKIHDVTLRDGEQQAGVVFNEDQKVAIAEKLAEAGVHRIEAGMPAVSAQDEAAIKEIVKRNLGPEIFAFARCMKEDVKRAVDCGVKNIVVEIPSSEHMIKNAYKWSVEKAIELSIEATRFAKENGLYTVFFPIDATRAELNWFLTLIEKVATEGHMDALVLVDTFGGISPHAVPYMVRKVKERIKDKPIEVHFHDDFGMGAANTLMALAAGAEVAHTTVSALGERAGNAPYEELVVALKTMYDIDLGIDLSKLYSISKFVREIAHLPMRYNRPIVGDMLFNIESGIIAGWYQNCGVEMPTELAPIVAELVGQTPPQVVLGKNSGIPSIDYWLDKIGVSADDEQKKEILAKVKERAFVKGWLLNEDEFRDIVSKVIG</sequence>
<gene>
    <name evidence="4" type="ORF">D2962_11930</name>
</gene>
<proteinExistence type="inferred from homology"/>
<dbReference type="InterPro" id="IPR000891">
    <property type="entry name" value="PYR_CT"/>
</dbReference>
<comment type="similarity">
    <text evidence="2">Belongs to the alpha-IPM synthase/homocitrate synthase family.</text>
</comment>
<dbReference type="Proteomes" id="UP000280960">
    <property type="component" value="Chromosome"/>
</dbReference>
<dbReference type="InterPro" id="IPR002034">
    <property type="entry name" value="AIPM/Hcit_synth_CS"/>
</dbReference>
<evidence type="ECO:0000256" key="2">
    <source>
        <dbReference type="RuleBase" id="RU003523"/>
    </source>
</evidence>
<dbReference type="PANTHER" id="PTHR42880:SF1">
    <property type="entry name" value="ISOPROPYLMALATE_HOMOCITRATE_CITRAMALATE SYNTHASE FAMILY PROTEIN"/>
    <property type="match status" value="1"/>
</dbReference>
<feature type="domain" description="Pyruvate carboxyltransferase" evidence="3">
    <location>
        <begin position="32"/>
        <end position="285"/>
    </location>
</feature>
<dbReference type="Pfam" id="PF00682">
    <property type="entry name" value="HMGL-like"/>
    <property type="match status" value="1"/>
</dbReference>
<reference evidence="4 5" key="1">
    <citation type="submission" date="2018-10" db="EMBL/GenBank/DDBJ databases">
        <authorList>
            <person name="Zhang X."/>
        </authorList>
    </citation>
    <scope>NUCLEOTIDE SEQUENCE [LARGE SCALE GENOMIC DNA]</scope>
    <source>
        <strain evidence="4 5">SK-G1</strain>
    </source>
</reference>
<dbReference type="PROSITE" id="PS00816">
    <property type="entry name" value="AIPM_HOMOCIT_SYNTH_2"/>
    <property type="match status" value="1"/>
</dbReference>
<dbReference type="InterPro" id="IPR013785">
    <property type="entry name" value="Aldolase_TIM"/>
</dbReference>
<name>A0A3G2R769_9FIRM</name>
<keyword evidence="1 2" id="KW-0808">Transferase</keyword>